<accession>A0A133ZQ72</accession>
<evidence type="ECO:0000259" key="13">
    <source>
        <dbReference type="Pfam" id="PF04452"/>
    </source>
</evidence>
<dbReference type="GO" id="GO:0005737">
    <property type="term" value="C:cytoplasm"/>
    <property type="evidence" value="ECO:0007669"/>
    <property type="project" value="UniProtKB-SubCell"/>
</dbReference>
<evidence type="ECO:0000259" key="14">
    <source>
        <dbReference type="Pfam" id="PF20260"/>
    </source>
</evidence>
<comment type="function">
    <text evidence="10 12">Specifically methylates the N3 position of the uracil ring of uridine 1498 (m3U1498) in 16S rRNA. Acts on the fully assembled 30S ribosomal subunit.</text>
</comment>
<comment type="similarity">
    <text evidence="2 12">Belongs to the RNA methyltransferase RsmE family.</text>
</comment>
<comment type="caution">
    <text evidence="15">The sequence shown here is derived from an EMBL/GenBank/DDBJ whole genome shotgun (WGS) entry which is preliminary data.</text>
</comment>
<protein>
    <recommendedName>
        <fullName evidence="4 12">Ribosomal RNA small subunit methyltransferase E</fullName>
        <ecNumber evidence="3 12">2.1.1.193</ecNumber>
    </recommendedName>
</protein>
<dbReference type="AlphaFoldDB" id="A0A133ZQ72"/>
<dbReference type="InterPro" id="IPR015947">
    <property type="entry name" value="PUA-like_sf"/>
</dbReference>
<dbReference type="InterPro" id="IPR046887">
    <property type="entry name" value="RsmE_PUA-like"/>
</dbReference>
<dbReference type="InterPro" id="IPR006700">
    <property type="entry name" value="RsmE"/>
</dbReference>
<keyword evidence="9 12" id="KW-0949">S-adenosyl-L-methionine</keyword>
<dbReference type="Pfam" id="PF04452">
    <property type="entry name" value="Methyltrans_RNA"/>
    <property type="match status" value="1"/>
</dbReference>
<evidence type="ECO:0000256" key="5">
    <source>
        <dbReference type="ARBA" id="ARBA00022490"/>
    </source>
</evidence>
<name>A0A133ZQ72_9BACL</name>
<dbReference type="InterPro" id="IPR029028">
    <property type="entry name" value="Alpha/beta_knot_MTases"/>
</dbReference>
<keyword evidence="7 12" id="KW-0489">Methyltransferase</keyword>
<dbReference type="PANTHER" id="PTHR30027">
    <property type="entry name" value="RIBOSOMAL RNA SMALL SUBUNIT METHYLTRANSFERASE E"/>
    <property type="match status" value="1"/>
</dbReference>
<evidence type="ECO:0000313" key="16">
    <source>
        <dbReference type="Proteomes" id="UP000070355"/>
    </source>
</evidence>
<evidence type="ECO:0000256" key="6">
    <source>
        <dbReference type="ARBA" id="ARBA00022552"/>
    </source>
</evidence>
<dbReference type="EC" id="2.1.1.193" evidence="3 12"/>
<dbReference type="Proteomes" id="UP000070355">
    <property type="component" value="Unassembled WGS sequence"/>
</dbReference>
<comment type="catalytic activity">
    <reaction evidence="11 12">
        <text>uridine(1498) in 16S rRNA + S-adenosyl-L-methionine = N(3)-methyluridine(1498) in 16S rRNA + S-adenosyl-L-homocysteine + H(+)</text>
        <dbReference type="Rhea" id="RHEA:42920"/>
        <dbReference type="Rhea" id="RHEA-COMP:10283"/>
        <dbReference type="Rhea" id="RHEA-COMP:10284"/>
        <dbReference type="ChEBI" id="CHEBI:15378"/>
        <dbReference type="ChEBI" id="CHEBI:57856"/>
        <dbReference type="ChEBI" id="CHEBI:59789"/>
        <dbReference type="ChEBI" id="CHEBI:65315"/>
        <dbReference type="ChEBI" id="CHEBI:74502"/>
        <dbReference type="EC" id="2.1.1.193"/>
    </reaction>
</comment>
<dbReference type="NCBIfam" id="TIGR00046">
    <property type="entry name" value="RsmE family RNA methyltransferase"/>
    <property type="match status" value="1"/>
</dbReference>
<evidence type="ECO:0000256" key="11">
    <source>
        <dbReference type="ARBA" id="ARBA00047944"/>
    </source>
</evidence>
<gene>
    <name evidence="15" type="ORF">HMPREF3186_01680</name>
</gene>
<comment type="subcellular location">
    <subcellularLocation>
        <location evidence="1 12">Cytoplasm</location>
    </subcellularLocation>
</comment>
<dbReference type="OrthoDB" id="9815641at2"/>
<dbReference type="STRING" id="1379.HMPREF3186_01680"/>
<keyword evidence="5 12" id="KW-0963">Cytoplasm</keyword>
<organism evidence="15 16">
    <name type="scientific">Gemella haemolysans</name>
    <dbReference type="NCBI Taxonomy" id="1379"/>
    <lineage>
        <taxon>Bacteria</taxon>
        <taxon>Bacillati</taxon>
        <taxon>Bacillota</taxon>
        <taxon>Bacilli</taxon>
        <taxon>Bacillales</taxon>
        <taxon>Gemellaceae</taxon>
        <taxon>Gemella</taxon>
    </lineage>
</organism>
<evidence type="ECO:0000256" key="7">
    <source>
        <dbReference type="ARBA" id="ARBA00022603"/>
    </source>
</evidence>
<evidence type="ECO:0000256" key="2">
    <source>
        <dbReference type="ARBA" id="ARBA00005528"/>
    </source>
</evidence>
<evidence type="ECO:0000256" key="3">
    <source>
        <dbReference type="ARBA" id="ARBA00012328"/>
    </source>
</evidence>
<dbReference type="PATRIC" id="fig|1379.3.peg.1671"/>
<feature type="domain" description="Ribosomal RNA small subunit methyltransferase E PUA-like" evidence="14">
    <location>
        <begin position="18"/>
        <end position="63"/>
    </location>
</feature>
<keyword evidence="8 12" id="KW-0808">Transferase</keyword>
<dbReference type="PANTHER" id="PTHR30027:SF3">
    <property type="entry name" value="16S RRNA (URACIL(1498)-N(3))-METHYLTRANSFERASE"/>
    <property type="match status" value="1"/>
</dbReference>
<evidence type="ECO:0000256" key="10">
    <source>
        <dbReference type="ARBA" id="ARBA00025699"/>
    </source>
</evidence>
<dbReference type="CDD" id="cd18084">
    <property type="entry name" value="RsmE-like"/>
    <property type="match status" value="1"/>
</dbReference>
<dbReference type="GO" id="GO:0070475">
    <property type="term" value="P:rRNA base methylation"/>
    <property type="evidence" value="ECO:0007669"/>
    <property type="project" value="TreeGrafter"/>
</dbReference>
<dbReference type="SUPFAM" id="SSF88697">
    <property type="entry name" value="PUA domain-like"/>
    <property type="match status" value="1"/>
</dbReference>
<sequence length="249" mass="28628">MQQYFINEDLNVESTYELSKDDSNHIVRIMRKKIEDKVYVVFNNEIKYICTIVDNNADKVLITPYEQVIGTNELSTKITVAIPPLKNDKIEYLMQKLTELGVSNIVLFNSERNVAKVKKDKVDSKLNRWNKIVKEAAEQSKRNIIPDITYVDSLKDLIAFSEKFDHKVVAYEKESVNEENINLKNLLHSDLSNKEVIAVFGSEGGLSEQEIDFLTENKFDVIGLGKRILRAETAPLYFVSCVAYFSEFN</sequence>
<dbReference type="EMBL" id="LSDC01000123">
    <property type="protein sequence ID" value="KXB57627.1"/>
    <property type="molecule type" value="Genomic_DNA"/>
</dbReference>
<dbReference type="Pfam" id="PF20260">
    <property type="entry name" value="PUA_4"/>
    <property type="match status" value="1"/>
</dbReference>
<dbReference type="InterPro" id="IPR029026">
    <property type="entry name" value="tRNA_m1G_MTases_N"/>
</dbReference>
<evidence type="ECO:0000256" key="8">
    <source>
        <dbReference type="ARBA" id="ARBA00022679"/>
    </source>
</evidence>
<dbReference type="SUPFAM" id="SSF75217">
    <property type="entry name" value="alpha/beta knot"/>
    <property type="match status" value="1"/>
</dbReference>
<evidence type="ECO:0000256" key="12">
    <source>
        <dbReference type="PIRNR" id="PIRNR015601"/>
    </source>
</evidence>
<dbReference type="Gene3D" id="3.40.1280.10">
    <property type="match status" value="1"/>
</dbReference>
<evidence type="ECO:0000313" key="15">
    <source>
        <dbReference type="EMBL" id="KXB57627.1"/>
    </source>
</evidence>
<reference evidence="16" key="1">
    <citation type="submission" date="2016-01" db="EMBL/GenBank/DDBJ databases">
        <authorList>
            <person name="Mitreva M."/>
            <person name="Pepin K.H."/>
            <person name="Mihindukulasuriya K.A."/>
            <person name="Fulton R."/>
            <person name="Fronick C."/>
            <person name="O'Laughlin M."/>
            <person name="Miner T."/>
            <person name="Herter B."/>
            <person name="Rosa B.A."/>
            <person name="Cordes M."/>
            <person name="Tomlinson C."/>
            <person name="Wollam A."/>
            <person name="Palsikar V.B."/>
            <person name="Mardis E.R."/>
            <person name="Wilson R.K."/>
        </authorList>
    </citation>
    <scope>NUCLEOTIDE SEQUENCE [LARGE SCALE GENOMIC DNA]</scope>
    <source>
        <strain evidence="16">DNF01167</strain>
    </source>
</reference>
<feature type="domain" description="Ribosomal RNA small subunit methyltransferase E methyltransferase" evidence="13">
    <location>
        <begin position="73"/>
        <end position="242"/>
    </location>
</feature>
<evidence type="ECO:0000256" key="1">
    <source>
        <dbReference type="ARBA" id="ARBA00004496"/>
    </source>
</evidence>
<evidence type="ECO:0000256" key="4">
    <source>
        <dbReference type="ARBA" id="ARBA00013673"/>
    </source>
</evidence>
<dbReference type="RefSeq" id="WP_060914721.1">
    <property type="nucleotide sequence ID" value="NZ_KQ959992.1"/>
</dbReference>
<dbReference type="InterPro" id="IPR046886">
    <property type="entry name" value="RsmE_MTase_dom"/>
</dbReference>
<dbReference type="GO" id="GO:0070042">
    <property type="term" value="F:rRNA (uridine-N3-)-methyltransferase activity"/>
    <property type="evidence" value="ECO:0007669"/>
    <property type="project" value="TreeGrafter"/>
</dbReference>
<keyword evidence="6 12" id="KW-0698">rRNA processing</keyword>
<dbReference type="PIRSF" id="PIRSF015601">
    <property type="entry name" value="MTase_slr0722"/>
    <property type="match status" value="1"/>
</dbReference>
<evidence type="ECO:0000256" key="9">
    <source>
        <dbReference type="ARBA" id="ARBA00022691"/>
    </source>
</evidence>
<proteinExistence type="inferred from homology"/>